<evidence type="ECO:0000313" key="2">
    <source>
        <dbReference type="Proteomes" id="UP000887574"/>
    </source>
</evidence>
<evidence type="ECO:0000256" key="1">
    <source>
        <dbReference type="SAM" id="MobiDB-lite"/>
    </source>
</evidence>
<protein>
    <submittedName>
        <fullName evidence="3">Uncharacterized protein</fullName>
    </submittedName>
</protein>
<dbReference type="AlphaFoldDB" id="A0A915D5P5"/>
<organism evidence="2 3">
    <name type="scientific">Ditylenchus dipsaci</name>
    <dbReference type="NCBI Taxonomy" id="166011"/>
    <lineage>
        <taxon>Eukaryota</taxon>
        <taxon>Metazoa</taxon>
        <taxon>Ecdysozoa</taxon>
        <taxon>Nematoda</taxon>
        <taxon>Chromadorea</taxon>
        <taxon>Rhabditida</taxon>
        <taxon>Tylenchina</taxon>
        <taxon>Tylenchomorpha</taxon>
        <taxon>Sphaerularioidea</taxon>
        <taxon>Anguinidae</taxon>
        <taxon>Anguininae</taxon>
        <taxon>Ditylenchus</taxon>
    </lineage>
</organism>
<keyword evidence="2" id="KW-1185">Reference proteome</keyword>
<feature type="compositionally biased region" description="Polar residues" evidence="1">
    <location>
        <begin position="1"/>
        <end position="10"/>
    </location>
</feature>
<feature type="region of interest" description="Disordered" evidence="1">
    <location>
        <begin position="1"/>
        <end position="54"/>
    </location>
</feature>
<feature type="compositionally biased region" description="Polar residues" evidence="1">
    <location>
        <begin position="38"/>
        <end position="48"/>
    </location>
</feature>
<evidence type="ECO:0000313" key="3">
    <source>
        <dbReference type="WBParaSite" id="jg15647"/>
    </source>
</evidence>
<reference evidence="3" key="1">
    <citation type="submission" date="2022-11" db="UniProtKB">
        <authorList>
            <consortium name="WormBaseParasite"/>
        </authorList>
    </citation>
    <scope>IDENTIFICATION</scope>
</reference>
<name>A0A915D5P5_9BILA</name>
<dbReference type="WBParaSite" id="jg15647">
    <property type="protein sequence ID" value="jg15647"/>
    <property type="gene ID" value="jg15647"/>
</dbReference>
<dbReference type="Proteomes" id="UP000887574">
    <property type="component" value="Unplaced"/>
</dbReference>
<sequence>MPATPNTNKNPFCDPSDTELNDFLPESVEDRGEESDNSEISHSSFTSSGDERRFLPRGLNRIDISGSDSSDSEFLIHPKFHLRHAKEDHKEDLIKHPR</sequence>
<proteinExistence type="predicted"/>
<accession>A0A915D5P5</accession>